<dbReference type="GO" id="GO:0008684">
    <property type="term" value="F:2-oxopent-4-enoate hydratase activity"/>
    <property type="evidence" value="ECO:0007669"/>
    <property type="project" value="TreeGrafter"/>
</dbReference>
<evidence type="ECO:0000313" key="2">
    <source>
        <dbReference type="Proteomes" id="UP000249165"/>
    </source>
</evidence>
<keyword evidence="2" id="KW-1185">Reference proteome</keyword>
<dbReference type="InterPro" id="IPR036663">
    <property type="entry name" value="Fumarylacetoacetase_C_sf"/>
</dbReference>
<evidence type="ECO:0000313" key="1">
    <source>
        <dbReference type="EMBL" id="RAK13152.1"/>
    </source>
</evidence>
<sequence length="241" mass="25027">MGMIETVTAAFLDARRRKTRIDAATVPTPDYDAALEIQSRVQRRLGPVSGFKVGARPEGAPSMAPILSAQTWQSGARVPVRDTMGIELEIGFEVIAAPNTVPDAAADPLRCFRPRIVLELVDSRLSGAEDDALLKLADMQMNEGVILGPVLDDWDGSDFGTLDATLTCGDTVVVDGPVSVPGGSALGSLSLLCTHVGAHCGGLQVGQVVITGSISGLSYFPGGTEVAGRIDGFGPISCHLG</sequence>
<reference evidence="1 2" key="1">
    <citation type="submission" date="2018-06" db="EMBL/GenBank/DDBJ databases">
        <title>Genomic Encyclopedia of Archaeal and Bacterial Type Strains, Phase II (KMG-II): from individual species to whole genera.</title>
        <authorList>
            <person name="Goeker M."/>
        </authorList>
    </citation>
    <scope>NUCLEOTIDE SEQUENCE [LARGE SCALE GENOMIC DNA]</scope>
    <source>
        <strain evidence="1 2">DSM 22011</strain>
    </source>
</reference>
<dbReference type="Gene3D" id="3.90.850.10">
    <property type="entry name" value="Fumarylacetoacetase-like, C-terminal domain"/>
    <property type="match status" value="1"/>
</dbReference>
<proteinExistence type="predicted"/>
<organism evidence="1 2">
    <name type="scientific">Salipiger aestuarii</name>
    <dbReference type="NCBI Taxonomy" id="568098"/>
    <lineage>
        <taxon>Bacteria</taxon>
        <taxon>Pseudomonadati</taxon>
        <taxon>Pseudomonadota</taxon>
        <taxon>Alphaproteobacteria</taxon>
        <taxon>Rhodobacterales</taxon>
        <taxon>Roseobacteraceae</taxon>
        <taxon>Salipiger</taxon>
    </lineage>
</organism>
<dbReference type="EMBL" id="QLMG01000040">
    <property type="protein sequence ID" value="RAK13152.1"/>
    <property type="molecule type" value="Genomic_DNA"/>
</dbReference>
<dbReference type="PANTHER" id="PTHR30143:SF0">
    <property type="entry name" value="2-KETO-4-PENTENOATE HYDRATASE"/>
    <property type="match status" value="1"/>
</dbReference>
<dbReference type="PANTHER" id="PTHR30143">
    <property type="entry name" value="ACID HYDRATASE"/>
    <property type="match status" value="1"/>
</dbReference>
<gene>
    <name evidence="1" type="ORF">ATI53_104018</name>
</gene>
<name>A0A327XY51_9RHOB</name>
<protein>
    <submittedName>
        <fullName evidence="1">2-keto-4-pentenoate hydratase</fullName>
    </submittedName>
</protein>
<dbReference type="RefSeq" id="WP_111550966.1">
    <property type="nucleotide sequence ID" value="NZ_LIQE01000038.1"/>
</dbReference>
<dbReference type="InterPro" id="IPR050772">
    <property type="entry name" value="Hydratase-Decarb/MhpD_sf"/>
</dbReference>
<dbReference type="AlphaFoldDB" id="A0A327XY51"/>
<dbReference type="GO" id="GO:0005737">
    <property type="term" value="C:cytoplasm"/>
    <property type="evidence" value="ECO:0007669"/>
    <property type="project" value="TreeGrafter"/>
</dbReference>
<accession>A0A327XY51</accession>
<comment type="caution">
    <text evidence="1">The sequence shown here is derived from an EMBL/GenBank/DDBJ whole genome shotgun (WGS) entry which is preliminary data.</text>
</comment>
<dbReference type="OrthoDB" id="9792137at2"/>
<dbReference type="Proteomes" id="UP000249165">
    <property type="component" value="Unassembled WGS sequence"/>
</dbReference>
<dbReference type="SUPFAM" id="SSF56529">
    <property type="entry name" value="FAH"/>
    <property type="match status" value="1"/>
</dbReference>